<keyword evidence="2" id="KW-1185">Reference proteome</keyword>
<organism evidence="1 2">
    <name type="scientific">Paramuricea clavata</name>
    <name type="common">Red gorgonian</name>
    <name type="synonym">Violescent sea-whip</name>
    <dbReference type="NCBI Taxonomy" id="317549"/>
    <lineage>
        <taxon>Eukaryota</taxon>
        <taxon>Metazoa</taxon>
        <taxon>Cnidaria</taxon>
        <taxon>Anthozoa</taxon>
        <taxon>Octocorallia</taxon>
        <taxon>Malacalcyonacea</taxon>
        <taxon>Plexauridae</taxon>
        <taxon>Paramuricea</taxon>
    </lineage>
</organism>
<comment type="caution">
    <text evidence="1">The sequence shown here is derived from an EMBL/GenBank/DDBJ whole genome shotgun (WGS) entry which is preliminary data.</text>
</comment>
<protein>
    <submittedName>
        <fullName evidence="1">Uncharacterized protein</fullName>
    </submittedName>
</protein>
<gene>
    <name evidence="1" type="ORF">PACLA_8A076509</name>
</gene>
<evidence type="ECO:0000313" key="2">
    <source>
        <dbReference type="Proteomes" id="UP001152795"/>
    </source>
</evidence>
<feature type="non-terminal residue" evidence="1">
    <location>
        <position position="244"/>
    </location>
</feature>
<accession>A0A7D9EQ16</accession>
<dbReference type="OrthoDB" id="5983317at2759"/>
<dbReference type="AlphaFoldDB" id="A0A7D9EQ16"/>
<dbReference type="Proteomes" id="UP001152795">
    <property type="component" value="Unassembled WGS sequence"/>
</dbReference>
<sequence>MAYSTTSEHKVEQEIKQMDPIHFINSLVLADSEHVPHSKGKLPMLASNKSEGYVDAGSLVSFTEKLTGQNKANVLNSTLLAQLAASKKHDRQTEADKWYKEYTNVLMNVGWVVQEMEPEFTEYISKQESFEISKVVVELLQSLVGDEEPLLISTLKKTIDALKNSSSETIKLFDSNSSSAKSANFQILSCTVNKTSQVNVAFVGSYFKAAMVGDDYLFVTYKDSDIKLNKSTDAFTLDEEVYGK</sequence>
<reference evidence="1" key="1">
    <citation type="submission" date="2020-04" db="EMBL/GenBank/DDBJ databases">
        <authorList>
            <person name="Alioto T."/>
            <person name="Alioto T."/>
            <person name="Gomez Garrido J."/>
        </authorList>
    </citation>
    <scope>NUCLEOTIDE SEQUENCE</scope>
    <source>
        <strain evidence="1">A484AB</strain>
    </source>
</reference>
<name>A0A7D9EQ16_PARCT</name>
<dbReference type="EMBL" id="CACRXK020008606">
    <property type="protein sequence ID" value="CAB4015155.1"/>
    <property type="molecule type" value="Genomic_DNA"/>
</dbReference>
<evidence type="ECO:0000313" key="1">
    <source>
        <dbReference type="EMBL" id="CAB4015155.1"/>
    </source>
</evidence>
<proteinExistence type="predicted"/>